<feature type="domain" description="WWE" evidence="2">
    <location>
        <begin position="8"/>
        <end position="104"/>
    </location>
</feature>
<dbReference type="OrthoDB" id="8068875at2759"/>
<proteinExistence type="predicted"/>
<dbReference type="InterPro" id="IPR037197">
    <property type="entry name" value="WWE_dom_sf"/>
</dbReference>
<dbReference type="InterPro" id="IPR004170">
    <property type="entry name" value="WWE_dom"/>
</dbReference>
<dbReference type="EMBL" id="MU827344">
    <property type="protein sequence ID" value="KAJ7352896.1"/>
    <property type="molecule type" value="Genomic_DNA"/>
</dbReference>
<dbReference type="EC" id="2.3.2.26" evidence="3"/>
<keyword evidence="3" id="KW-0012">Acyltransferase</keyword>
<name>A0A9W9YIZ8_9CNID</name>
<dbReference type="Gene3D" id="3.30.720.50">
    <property type="match status" value="1"/>
</dbReference>
<dbReference type="GO" id="GO:0061630">
    <property type="term" value="F:ubiquitin protein ligase activity"/>
    <property type="evidence" value="ECO:0007669"/>
    <property type="project" value="UniProtKB-EC"/>
</dbReference>
<evidence type="ECO:0000313" key="3">
    <source>
        <dbReference type="EMBL" id="KAJ7352896.1"/>
    </source>
</evidence>
<sequence>MYRLYTSMVVSTNTFVGHVMRKWQSPPKENSFMTSAPLMPGNGLMTGSGRWYNYNVNNNTTIDAAYRNGDSRVRFMAGRRRYLVNFSTMVQVNEDSCNRRPIMLESVAANSSNAGASTSRRDGEAAESSTSSSCIAGGKGTGEESQEKASKKAKKDKQDKESSDKAKTDKDTGQVIHHLNDDQRLLLSGTQVCNPVCRTGGARALLLLTQESSVAGFATLATLLLRHVLEDEENLKHTMEKVVRSSATSSVSSAVTGVSQSSPGAKEINYILRVLGPAACRNAELFKEVATGTLRLAITPQLRRTMIEGGETNMPANYAQIVKAAIVAKPAKPPPVAKQVHGVVCDLLNVLCASDSTARTMDRGILMCRSDSQMLGSSAVL</sequence>
<dbReference type="Proteomes" id="UP001163046">
    <property type="component" value="Unassembled WGS sequence"/>
</dbReference>
<comment type="caution">
    <text evidence="3">The sequence shown here is derived from an EMBL/GenBank/DDBJ whole genome shotgun (WGS) entry which is preliminary data.</text>
</comment>
<dbReference type="SUPFAM" id="SSF117839">
    <property type="entry name" value="WWE domain"/>
    <property type="match status" value="1"/>
</dbReference>
<dbReference type="Pfam" id="PF02825">
    <property type="entry name" value="WWE"/>
    <property type="match status" value="1"/>
</dbReference>
<accession>A0A9W9YIZ8</accession>
<keyword evidence="3" id="KW-0808">Transferase</keyword>
<evidence type="ECO:0000256" key="1">
    <source>
        <dbReference type="SAM" id="MobiDB-lite"/>
    </source>
</evidence>
<reference evidence="3" key="1">
    <citation type="submission" date="2023-01" db="EMBL/GenBank/DDBJ databases">
        <title>Genome assembly of the deep-sea coral Lophelia pertusa.</title>
        <authorList>
            <person name="Herrera S."/>
            <person name="Cordes E."/>
        </authorList>
    </citation>
    <scope>NUCLEOTIDE SEQUENCE</scope>
    <source>
        <strain evidence="3">USNM1676648</strain>
        <tissue evidence="3">Polyp</tissue>
    </source>
</reference>
<feature type="compositionally biased region" description="Basic and acidic residues" evidence="1">
    <location>
        <begin position="141"/>
        <end position="175"/>
    </location>
</feature>
<dbReference type="PROSITE" id="PS50918">
    <property type="entry name" value="WWE"/>
    <property type="match status" value="1"/>
</dbReference>
<dbReference type="AlphaFoldDB" id="A0A9W9YIZ8"/>
<keyword evidence="4" id="KW-1185">Reference proteome</keyword>
<organism evidence="3 4">
    <name type="scientific">Desmophyllum pertusum</name>
    <dbReference type="NCBI Taxonomy" id="174260"/>
    <lineage>
        <taxon>Eukaryota</taxon>
        <taxon>Metazoa</taxon>
        <taxon>Cnidaria</taxon>
        <taxon>Anthozoa</taxon>
        <taxon>Hexacorallia</taxon>
        <taxon>Scleractinia</taxon>
        <taxon>Caryophylliina</taxon>
        <taxon>Caryophylliidae</taxon>
        <taxon>Desmophyllum</taxon>
    </lineage>
</organism>
<evidence type="ECO:0000313" key="4">
    <source>
        <dbReference type="Proteomes" id="UP001163046"/>
    </source>
</evidence>
<gene>
    <name evidence="3" type="primary">HUWE1_6</name>
    <name evidence="3" type="ORF">OS493_033162</name>
</gene>
<evidence type="ECO:0000259" key="2">
    <source>
        <dbReference type="PROSITE" id="PS50918"/>
    </source>
</evidence>
<feature type="region of interest" description="Disordered" evidence="1">
    <location>
        <begin position="110"/>
        <end position="175"/>
    </location>
</feature>
<protein>
    <submittedName>
        <fullName evidence="3">E3 ubiquitin-protein ligase huwe1</fullName>
        <ecNumber evidence="3">2.3.2.26</ecNumber>
    </submittedName>
</protein>